<dbReference type="EMBL" id="CAKOGL010000015">
    <property type="protein sequence ID" value="CAH2095285.1"/>
    <property type="molecule type" value="Genomic_DNA"/>
</dbReference>
<dbReference type="Proteomes" id="UP001153954">
    <property type="component" value="Unassembled WGS sequence"/>
</dbReference>
<sequence length="90" mass="10351">MVFIDLEKAFDRIPRRLVWQPITALEYYIDLVRDTYERVSTQVSGLAGTSKPFEVEFGVHQGSAMCPLLFNLSMDYLTKHVQAALPWCIL</sequence>
<protein>
    <recommendedName>
        <fullName evidence="1">Reverse transcriptase domain-containing protein</fullName>
    </recommendedName>
</protein>
<keyword evidence="3" id="KW-1185">Reference proteome</keyword>
<reference evidence="2" key="1">
    <citation type="submission" date="2022-03" db="EMBL/GenBank/DDBJ databases">
        <authorList>
            <person name="Tunstrom K."/>
        </authorList>
    </citation>
    <scope>NUCLEOTIDE SEQUENCE</scope>
</reference>
<dbReference type="AlphaFoldDB" id="A0AAU9UET6"/>
<evidence type="ECO:0000313" key="2">
    <source>
        <dbReference type="EMBL" id="CAH2095285.1"/>
    </source>
</evidence>
<dbReference type="PANTHER" id="PTHR47027">
    <property type="entry name" value="REVERSE TRANSCRIPTASE DOMAIN-CONTAINING PROTEIN"/>
    <property type="match status" value="1"/>
</dbReference>
<accession>A0AAU9UET6</accession>
<dbReference type="InterPro" id="IPR000477">
    <property type="entry name" value="RT_dom"/>
</dbReference>
<organism evidence="2 3">
    <name type="scientific">Euphydryas editha</name>
    <name type="common">Edith's checkerspot</name>
    <dbReference type="NCBI Taxonomy" id="104508"/>
    <lineage>
        <taxon>Eukaryota</taxon>
        <taxon>Metazoa</taxon>
        <taxon>Ecdysozoa</taxon>
        <taxon>Arthropoda</taxon>
        <taxon>Hexapoda</taxon>
        <taxon>Insecta</taxon>
        <taxon>Pterygota</taxon>
        <taxon>Neoptera</taxon>
        <taxon>Endopterygota</taxon>
        <taxon>Lepidoptera</taxon>
        <taxon>Glossata</taxon>
        <taxon>Ditrysia</taxon>
        <taxon>Papilionoidea</taxon>
        <taxon>Nymphalidae</taxon>
        <taxon>Nymphalinae</taxon>
        <taxon>Euphydryas</taxon>
    </lineage>
</organism>
<comment type="caution">
    <text evidence="2">The sequence shown here is derived from an EMBL/GenBank/DDBJ whole genome shotgun (WGS) entry which is preliminary data.</text>
</comment>
<dbReference type="PROSITE" id="PS50878">
    <property type="entry name" value="RT_POL"/>
    <property type="match status" value="1"/>
</dbReference>
<dbReference type="Pfam" id="PF00078">
    <property type="entry name" value="RVT_1"/>
    <property type="match status" value="1"/>
</dbReference>
<proteinExistence type="predicted"/>
<dbReference type="PANTHER" id="PTHR47027:SF20">
    <property type="entry name" value="REVERSE TRANSCRIPTASE-LIKE PROTEIN WITH RNA-DIRECTED DNA POLYMERASE DOMAIN"/>
    <property type="match status" value="1"/>
</dbReference>
<feature type="domain" description="Reverse transcriptase" evidence="1">
    <location>
        <begin position="1"/>
        <end position="90"/>
    </location>
</feature>
<name>A0AAU9UET6_EUPED</name>
<gene>
    <name evidence="2" type="ORF">EEDITHA_LOCUS10757</name>
</gene>
<evidence type="ECO:0000259" key="1">
    <source>
        <dbReference type="PROSITE" id="PS50878"/>
    </source>
</evidence>
<evidence type="ECO:0000313" key="3">
    <source>
        <dbReference type="Proteomes" id="UP001153954"/>
    </source>
</evidence>